<feature type="signal peptide" evidence="2">
    <location>
        <begin position="1"/>
        <end position="21"/>
    </location>
</feature>
<evidence type="ECO:0008006" key="5">
    <source>
        <dbReference type="Google" id="ProtNLM"/>
    </source>
</evidence>
<keyword evidence="2" id="KW-0732">Signal</keyword>
<reference evidence="3 4" key="1">
    <citation type="submission" date="2019-02" db="EMBL/GenBank/DDBJ databases">
        <title>Ureibacillus thermophilus.</title>
        <authorList>
            <person name="Sunny J.S."/>
            <person name="Natarajan A."/>
            <person name="Saleena L.M."/>
        </authorList>
    </citation>
    <scope>NUCLEOTIDE SEQUENCE [LARGE SCALE GENOMIC DNA]</scope>
    <source>
        <strain evidence="3 4">LM102</strain>
    </source>
</reference>
<evidence type="ECO:0000256" key="2">
    <source>
        <dbReference type="SAM" id="SignalP"/>
    </source>
</evidence>
<sequence length="175" mass="19996">MKKCFYPFAIFMLFLSLTACGETTEEKLDGAVEKTETEQPAEETQADEASENENDMNQVIVDNDNVKVTLVKIVKKEDSIWGRSVEVVFDVQNKRQESIEVQARSVSVDGRMVDETLLVMSQEVAPGKSATAKLKIEELDGYEFPEFKENLEMTLHIFSWDNMDYQENHPVKVTF</sequence>
<dbReference type="Proteomes" id="UP000291151">
    <property type="component" value="Chromosome"/>
</dbReference>
<dbReference type="AlphaFoldDB" id="A0A4P6UUK7"/>
<dbReference type="RefSeq" id="WP_208649481.1">
    <property type="nucleotide sequence ID" value="NZ_CP036528.1"/>
</dbReference>
<proteinExistence type="predicted"/>
<gene>
    <name evidence="3" type="ORF">DKZ56_07875</name>
</gene>
<dbReference type="KEGG" id="uth:DKZ56_07875"/>
<protein>
    <recommendedName>
        <fullName evidence="5">DUF4352 domain-containing protein</fullName>
    </recommendedName>
</protein>
<feature type="chain" id="PRO_5020969933" description="DUF4352 domain-containing protein" evidence="2">
    <location>
        <begin position="22"/>
        <end position="175"/>
    </location>
</feature>
<evidence type="ECO:0000313" key="3">
    <source>
        <dbReference type="EMBL" id="QBK25786.1"/>
    </source>
</evidence>
<name>A0A4P6UUK7_9BACL</name>
<evidence type="ECO:0000313" key="4">
    <source>
        <dbReference type="Proteomes" id="UP000291151"/>
    </source>
</evidence>
<feature type="compositionally biased region" description="Acidic residues" evidence="1">
    <location>
        <begin position="39"/>
        <end position="52"/>
    </location>
</feature>
<accession>A0A4P6UUK7</accession>
<organism evidence="3 4">
    <name type="scientific">Ureibacillus thermophilus</name>
    <dbReference type="NCBI Taxonomy" id="367743"/>
    <lineage>
        <taxon>Bacteria</taxon>
        <taxon>Bacillati</taxon>
        <taxon>Bacillota</taxon>
        <taxon>Bacilli</taxon>
        <taxon>Bacillales</taxon>
        <taxon>Caryophanaceae</taxon>
        <taxon>Ureibacillus</taxon>
    </lineage>
</organism>
<dbReference type="PROSITE" id="PS51257">
    <property type="entry name" value="PROKAR_LIPOPROTEIN"/>
    <property type="match status" value="1"/>
</dbReference>
<evidence type="ECO:0000256" key="1">
    <source>
        <dbReference type="SAM" id="MobiDB-lite"/>
    </source>
</evidence>
<feature type="region of interest" description="Disordered" evidence="1">
    <location>
        <begin position="31"/>
        <end position="52"/>
    </location>
</feature>
<keyword evidence="4" id="KW-1185">Reference proteome</keyword>
<dbReference type="EMBL" id="CP036528">
    <property type="protein sequence ID" value="QBK25786.1"/>
    <property type="molecule type" value="Genomic_DNA"/>
</dbReference>